<feature type="region of interest" description="Disordered" evidence="2">
    <location>
        <begin position="77"/>
        <end position="124"/>
    </location>
</feature>
<gene>
    <name evidence="4" type="primary">LOC108610794</name>
</gene>
<accession>A0ABM1NUF7</accession>
<keyword evidence="3" id="KW-1185">Reference proteome</keyword>
<evidence type="ECO:0000256" key="2">
    <source>
        <dbReference type="SAM" id="MobiDB-lite"/>
    </source>
</evidence>
<organism evidence="3 4">
    <name type="scientific">Drosophila arizonae</name>
    <name type="common">Fruit fly</name>
    <dbReference type="NCBI Taxonomy" id="7263"/>
    <lineage>
        <taxon>Eukaryota</taxon>
        <taxon>Metazoa</taxon>
        <taxon>Ecdysozoa</taxon>
        <taxon>Arthropoda</taxon>
        <taxon>Hexapoda</taxon>
        <taxon>Insecta</taxon>
        <taxon>Pterygota</taxon>
        <taxon>Neoptera</taxon>
        <taxon>Endopterygota</taxon>
        <taxon>Diptera</taxon>
        <taxon>Brachycera</taxon>
        <taxon>Muscomorpha</taxon>
        <taxon>Ephydroidea</taxon>
        <taxon>Drosophilidae</taxon>
        <taxon>Drosophila</taxon>
    </lineage>
</organism>
<proteinExistence type="predicted"/>
<reference evidence="3" key="2">
    <citation type="journal article" date="2016" name="G3 (Bethesda)">
        <title>Genome Evolution in Three Species of Cactophilic Drosophila.</title>
        <authorList>
            <person name="Sanchez-Flores A."/>
            <person name="Penazola F."/>
            <person name="Carpinteyro-Ponce J."/>
            <person name="Nazario-Yepiz N."/>
            <person name="Abreu-Goodger C."/>
            <person name="Machado C.A."/>
            <person name="Markow T.A."/>
        </authorList>
    </citation>
    <scope>NUCLEOTIDE SEQUENCE [LARGE SCALE GENOMIC DNA]</scope>
</reference>
<dbReference type="Proteomes" id="UP000694904">
    <property type="component" value="Chromosome 3"/>
</dbReference>
<sequence>MFPKSPRIRRNELLSKQGEDSPRSVKSSPRAPYNKALIGAQMKKRRSQGNKKKLLGAENKENVQLLELPRAIMLTPSSSDNSLSTSVSRSGVPVYKAQPKPERLTENKLEPTTKPQSKTGGLPPYLTLKRQQTAAMLNYRARKSVSQMDFKEARRTGNYQLVAHVSSSNALVPAQPEQQEHTGQLTIKNEHLTQLLLQGTSQLGSTRFVVNGDQDLRIASLRIFNTIMLRSWRRRRQEVRHLAEQVEDFKRNFVKSRNQLHVYNTLFAVEKRRNETLNDQLKQAYMDSAKTKVSYNELTLLLGQTNEEKQQLAKDNAFKAQEIENLQEMLQATKKELFLANTLQREQLEQLARVQLECQGAKFDIEELTSQLQSLRLELTQKQEYVEKLRDDIALVAEQLKLSNSNLVEYKCETDLHIGKLMKHTEELEKDIKEKEVQIRTLENCLAATVGHRIRQCFAQSQVYQQATFRLMHLVAYCMLPGTPPPALPMASIPGAVKKLRGLFPGGSNGSHNVDAALANTK</sequence>
<feature type="region of interest" description="Disordered" evidence="2">
    <location>
        <begin position="1"/>
        <end position="57"/>
    </location>
</feature>
<feature type="coiled-coil region" evidence="1">
    <location>
        <begin position="295"/>
        <end position="392"/>
    </location>
</feature>
<dbReference type="GeneID" id="108610794"/>
<evidence type="ECO:0000313" key="4">
    <source>
        <dbReference type="RefSeq" id="XP_017858593.1"/>
    </source>
</evidence>
<evidence type="ECO:0000313" key="3">
    <source>
        <dbReference type="Proteomes" id="UP000694904"/>
    </source>
</evidence>
<dbReference type="RefSeq" id="XP_017858593.1">
    <property type="nucleotide sequence ID" value="XM_018003104.1"/>
</dbReference>
<evidence type="ECO:0000256" key="1">
    <source>
        <dbReference type="SAM" id="Coils"/>
    </source>
</evidence>
<feature type="compositionally biased region" description="Basic and acidic residues" evidence="2">
    <location>
        <begin position="99"/>
        <end position="111"/>
    </location>
</feature>
<feature type="compositionally biased region" description="Basic residues" evidence="2">
    <location>
        <begin position="42"/>
        <end position="54"/>
    </location>
</feature>
<feature type="coiled-coil region" evidence="1">
    <location>
        <begin position="418"/>
        <end position="445"/>
    </location>
</feature>
<reference evidence="4" key="3">
    <citation type="submission" date="2025-08" db="UniProtKB">
        <authorList>
            <consortium name="RefSeq"/>
        </authorList>
    </citation>
    <scope>IDENTIFICATION</scope>
    <source>
        <tissue evidence="4">Whole organism</tissue>
    </source>
</reference>
<reference evidence="3" key="1">
    <citation type="journal article" date="1997" name="Nucleic Acids Res.">
        <title>tRNAscan-SE: a program for improved detection of transfer RNA genes in genomic sequence.</title>
        <authorList>
            <person name="Lowe T.M."/>
            <person name="Eddy S.R."/>
        </authorList>
    </citation>
    <scope>NUCLEOTIDE SEQUENCE [LARGE SCALE GENOMIC DNA]</scope>
</reference>
<feature type="compositionally biased region" description="Basic and acidic residues" evidence="2">
    <location>
        <begin position="9"/>
        <end position="23"/>
    </location>
</feature>
<feature type="compositionally biased region" description="Low complexity" evidence="2">
    <location>
        <begin position="77"/>
        <end position="90"/>
    </location>
</feature>
<name>A0ABM1NUF7_DROAR</name>
<protein>
    <submittedName>
        <fullName evidence="4">Uncharacterized protein LOC108610794</fullName>
    </submittedName>
</protein>
<keyword evidence="1" id="KW-0175">Coiled coil</keyword>